<evidence type="ECO:0000313" key="1">
    <source>
        <dbReference type="EMBL" id="KAA2211549.1"/>
    </source>
</evidence>
<keyword evidence="2" id="KW-1185">Reference proteome</keyword>
<proteinExistence type="predicted"/>
<dbReference type="AlphaFoldDB" id="A0A5B2TBK3"/>
<dbReference type="EMBL" id="VUKA01000022">
    <property type="protein sequence ID" value="KAA2211549.1"/>
    <property type="molecule type" value="Genomic_DNA"/>
</dbReference>
<organism evidence="1 2">
    <name type="scientific">Teichococcus oryzae</name>
    <dbReference type="NCBI Taxonomy" id="1608942"/>
    <lineage>
        <taxon>Bacteria</taxon>
        <taxon>Pseudomonadati</taxon>
        <taxon>Pseudomonadota</taxon>
        <taxon>Alphaproteobacteria</taxon>
        <taxon>Acetobacterales</taxon>
        <taxon>Roseomonadaceae</taxon>
        <taxon>Roseomonas</taxon>
    </lineage>
</organism>
<gene>
    <name evidence="1" type="ORF">F0Q34_19570</name>
</gene>
<name>A0A5B2TBK3_9PROT</name>
<accession>A0A5B2TBK3</accession>
<comment type="caution">
    <text evidence="1">The sequence shown here is derived from an EMBL/GenBank/DDBJ whole genome shotgun (WGS) entry which is preliminary data.</text>
</comment>
<sequence>MSFRTNWYINSHEAQRAGLSHKFTCEIAYPEFLRRVLVQEIAAGFNDRRSGRGETTRIRGTPRLLAVLVPDGLPQFWEIARKVAPDRIVLRDETKQDIPFEETALTQQARAHLRTINGLFQRHLIDLRLPDSGYADLHLHRKSEESFFDLSRFVLHRTFNNACLIRPNARPEGSRFYGAW</sequence>
<dbReference type="RefSeq" id="WP_149814008.1">
    <property type="nucleotide sequence ID" value="NZ_VUKA01000022.1"/>
</dbReference>
<dbReference type="Proteomes" id="UP000322110">
    <property type="component" value="Unassembled WGS sequence"/>
</dbReference>
<evidence type="ECO:0000313" key="2">
    <source>
        <dbReference type="Proteomes" id="UP000322110"/>
    </source>
</evidence>
<dbReference type="OrthoDB" id="7059994at2"/>
<protein>
    <submittedName>
        <fullName evidence="1">Uncharacterized protein</fullName>
    </submittedName>
</protein>
<reference evidence="1 2" key="1">
    <citation type="journal article" date="2015" name="Int. J. Syst. Evol. Microbiol.">
        <title>Roseomonas oryzae sp. nov., isolated from paddy rhizosphere soil.</title>
        <authorList>
            <person name="Ramaprasad E.V."/>
            <person name="Sasikala Ch."/>
            <person name="Ramana Ch.V."/>
        </authorList>
    </citation>
    <scope>NUCLEOTIDE SEQUENCE [LARGE SCALE GENOMIC DNA]</scope>
    <source>
        <strain evidence="1 2">KCTC 42542</strain>
    </source>
</reference>